<protein>
    <submittedName>
        <fullName evidence="1">Uncharacterized protein</fullName>
    </submittedName>
</protein>
<dbReference type="EMBL" id="CAACVJ010000112">
    <property type="protein sequence ID" value="VEP13408.1"/>
    <property type="molecule type" value="Genomic_DNA"/>
</dbReference>
<name>A0A563VPL3_9CYAN</name>
<gene>
    <name evidence="1" type="ORF">H1P_20015</name>
</gene>
<dbReference type="AlphaFoldDB" id="A0A563VPL3"/>
<proteinExistence type="predicted"/>
<evidence type="ECO:0000313" key="2">
    <source>
        <dbReference type="Proteomes" id="UP000320055"/>
    </source>
</evidence>
<sequence>MIWCDEHRLTGRRGDLATRRVEDILTILIHHLEEKDLVFINFIDFLDKFRQLTTKIDWYKAILWYNDLNETYCVRNLCNSSAYLSNS</sequence>
<reference evidence="1 2" key="1">
    <citation type="submission" date="2019-01" db="EMBL/GenBank/DDBJ databases">
        <authorList>
            <person name="Brito A."/>
        </authorList>
    </citation>
    <scope>NUCLEOTIDE SEQUENCE [LARGE SCALE GENOMIC DNA]</scope>
    <source>
        <strain evidence="1">1</strain>
    </source>
</reference>
<organism evidence="1 2">
    <name type="scientific">Hyella patelloides LEGE 07179</name>
    <dbReference type="NCBI Taxonomy" id="945734"/>
    <lineage>
        <taxon>Bacteria</taxon>
        <taxon>Bacillati</taxon>
        <taxon>Cyanobacteriota</taxon>
        <taxon>Cyanophyceae</taxon>
        <taxon>Pleurocapsales</taxon>
        <taxon>Hyellaceae</taxon>
        <taxon>Hyella</taxon>
    </lineage>
</organism>
<keyword evidence="2" id="KW-1185">Reference proteome</keyword>
<dbReference type="Proteomes" id="UP000320055">
    <property type="component" value="Unassembled WGS sequence"/>
</dbReference>
<evidence type="ECO:0000313" key="1">
    <source>
        <dbReference type="EMBL" id="VEP13408.1"/>
    </source>
</evidence>
<accession>A0A563VPL3</accession>